<dbReference type="Gene3D" id="3.20.20.100">
    <property type="entry name" value="NADP-dependent oxidoreductase domain"/>
    <property type="match status" value="1"/>
</dbReference>
<reference evidence="8 9" key="1">
    <citation type="submission" date="2021-01" db="EMBL/GenBank/DDBJ databases">
        <title>Whole genome shotgun sequence of Catellatospora chokoriensis NBRC 107358.</title>
        <authorList>
            <person name="Komaki H."/>
            <person name="Tamura T."/>
        </authorList>
    </citation>
    <scope>NUCLEOTIDE SEQUENCE [LARGE SCALE GENOMIC DNA]</scope>
    <source>
        <strain evidence="8 9">NBRC 107358</strain>
    </source>
</reference>
<dbReference type="EMBL" id="BONG01000026">
    <property type="protein sequence ID" value="GIF90784.1"/>
    <property type="molecule type" value="Genomic_DNA"/>
</dbReference>
<dbReference type="RefSeq" id="WP_191841582.1">
    <property type="nucleotide sequence ID" value="NZ_BAAALB010000012.1"/>
</dbReference>
<evidence type="ECO:0000256" key="4">
    <source>
        <dbReference type="PIRSR" id="PIRSR000097-1"/>
    </source>
</evidence>
<keyword evidence="9" id="KW-1185">Reference proteome</keyword>
<dbReference type="PROSITE" id="PS00798">
    <property type="entry name" value="ALDOKETO_REDUCTASE_1"/>
    <property type="match status" value="1"/>
</dbReference>
<dbReference type="GO" id="GO:0016616">
    <property type="term" value="F:oxidoreductase activity, acting on the CH-OH group of donors, NAD or NADP as acceptor"/>
    <property type="evidence" value="ECO:0007669"/>
    <property type="project" value="UniProtKB-ARBA"/>
</dbReference>
<dbReference type="InterPro" id="IPR020471">
    <property type="entry name" value="AKR"/>
</dbReference>
<comment type="similarity">
    <text evidence="1">Belongs to the aldo/keto reductase family.</text>
</comment>
<dbReference type="PIRSF" id="PIRSF000097">
    <property type="entry name" value="AKR"/>
    <property type="match status" value="1"/>
</dbReference>
<gene>
    <name evidence="8" type="ORF">Cch02nite_42280</name>
</gene>
<feature type="domain" description="NADP-dependent oxidoreductase" evidence="7">
    <location>
        <begin position="17"/>
        <end position="261"/>
    </location>
</feature>
<dbReference type="PROSITE" id="PS00063">
    <property type="entry name" value="ALDOKETO_REDUCTASE_3"/>
    <property type="match status" value="1"/>
</dbReference>
<feature type="site" description="Lowers pKa of active site Tyr" evidence="6">
    <location>
        <position position="76"/>
    </location>
</feature>
<evidence type="ECO:0000256" key="2">
    <source>
        <dbReference type="ARBA" id="ARBA00022857"/>
    </source>
</evidence>
<dbReference type="FunFam" id="3.20.20.100:FF:000002">
    <property type="entry name" value="2,5-diketo-D-gluconic acid reductase A"/>
    <property type="match status" value="1"/>
</dbReference>
<evidence type="ECO:0000256" key="5">
    <source>
        <dbReference type="PIRSR" id="PIRSR000097-2"/>
    </source>
</evidence>
<feature type="binding site" evidence="5">
    <location>
        <position position="109"/>
    </location>
    <ligand>
        <name>substrate</name>
    </ligand>
</feature>
<sequence>MTNDMTVKLTHGAVMPRIGLGTWPMDDAQAAACVVQAVEAGYRLFDTAENYGNERGVGQGMRDAGLPREELFVTTKFNARWHGRDLVRRAFDASAERLGVDYVDLLLIHWPNPEQDRYVDAWRGMVALLEEGRLRAVGVSNFKPAHLERLRAETGVLPDVNQVQLSPRIARKLPRAYHAEHGIVTQSWSPLGQGRELLADPVIAEIAAGHGRSPAQVVLRWHLQLGLTAVPKSADPQRMRENLAVFDFALSEAELGRISGLDQGERAAVDSDLVGH</sequence>
<evidence type="ECO:0000313" key="8">
    <source>
        <dbReference type="EMBL" id="GIF90784.1"/>
    </source>
</evidence>
<evidence type="ECO:0000313" key="9">
    <source>
        <dbReference type="Proteomes" id="UP000619293"/>
    </source>
</evidence>
<evidence type="ECO:0000259" key="7">
    <source>
        <dbReference type="Pfam" id="PF00248"/>
    </source>
</evidence>
<accession>A0A8J3K7A2</accession>
<dbReference type="Proteomes" id="UP000619293">
    <property type="component" value="Unassembled WGS sequence"/>
</dbReference>
<dbReference type="AlphaFoldDB" id="A0A8J3K7A2"/>
<comment type="caution">
    <text evidence="8">The sequence shown here is derived from an EMBL/GenBank/DDBJ whole genome shotgun (WGS) entry which is preliminary data.</text>
</comment>
<evidence type="ECO:0000256" key="3">
    <source>
        <dbReference type="ARBA" id="ARBA00023002"/>
    </source>
</evidence>
<name>A0A8J3K7A2_9ACTN</name>
<evidence type="ECO:0000256" key="6">
    <source>
        <dbReference type="PIRSR" id="PIRSR000097-3"/>
    </source>
</evidence>
<keyword evidence="3" id="KW-0560">Oxidoreductase</keyword>
<proteinExistence type="inferred from homology"/>
<dbReference type="PANTHER" id="PTHR43827:SF3">
    <property type="entry name" value="NADP-DEPENDENT OXIDOREDUCTASE DOMAIN-CONTAINING PROTEIN"/>
    <property type="match status" value="1"/>
</dbReference>
<dbReference type="Pfam" id="PF00248">
    <property type="entry name" value="Aldo_ket_red"/>
    <property type="match status" value="1"/>
</dbReference>
<dbReference type="PANTHER" id="PTHR43827">
    <property type="entry name" value="2,5-DIKETO-D-GLUCONIC ACID REDUCTASE"/>
    <property type="match status" value="1"/>
</dbReference>
<protein>
    <submittedName>
        <fullName evidence="8">Oxidoreductase</fullName>
    </submittedName>
</protein>
<dbReference type="InterPro" id="IPR036812">
    <property type="entry name" value="NAD(P)_OxRdtase_dom_sf"/>
</dbReference>
<dbReference type="PRINTS" id="PR00069">
    <property type="entry name" value="ALDKETRDTASE"/>
</dbReference>
<dbReference type="InterPro" id="IPR023210">
    <property type="entry name" value="NADP_OxRdtase_dom"/>
</dbReference>
<keyword evidence="2" id="KW-0521">NADP</keyword>
<dbReference type="SUPFAM" id="SSF51430">
    <property type="entry name" value="NAD(P)-linked oxidoreductase"/>
    <property type="match status" value="1"/>
</dbReference>
<organism evidence="8 9">
    <name type="scientific">Catellatospora chokoriensis</name>
    <dbReference type="NCBI Taxonomy" id="310353"/>
    <lineage>
        <taxon>Bacteria</taxon>
        <taxon>Bacillati</taxon>
        <taxon>Actinomycetota</taxon>
        <taxon>Actinomycetes</taxon>
        <taxon>Micromonosporales</taxon>
        <taxon>Micromonosporaceae</taxon>
        <taxon>Catellatospora</taxon>
    </lineage>
</organism>
<feature type="active site" description="Proton donor" evidence="4">
    <location>
        <position position="51"/>
    </location>
</feature>
<evidence type="ECO:0000256" key="1">
    <source>
        <dbReference type="ARBA" id="ARBA00007905"/>
    </source>
</evidence>
<dbReference type="InterPro" id="IPR018170">
    <property type="entry name" value="Aldo/ket_reductase_CS"/>
</dbReference>